<dbReference type="Proteomes" id="UP000475862">
    <property type="component" value="Unassembled WGS sequence"/>
</dbReference>
<dbReference type="AlphaFoldDB" id="A0A6G0TP44"/>
<gene>
    <name evidence="1" type="ORF">AGLY_007865</name>
</gene>
<dbReference type="EMBL" id="VYZN01000025">
    <property type="protein sequence ID" value="KAE9535964.1"/>
    <property type="molecule type" value="Genomic_DNA"/>
</dbReference>
<evidence type="ECO:0008006" key="3">
    <source>
        <dbReference type="Google" id="ProtNLM"/>
    </source>
</evidence>
<organism evidence="1 2">
    <name type="scientific">Aphis glycines</name>
    <name type="common">Soybean aphid</name>
    <dbReference type="NCBI Taxonomy" id="307491"/>
    <lineage>
        <taxon>Eukaryota</taxon>
        <taxon>Metazoa</taxon>
        <taxon>Ecdysozoa</taxon>
        <taxon>Arthropoda</taxon>
        <taxon>Hexapoda</taxon>
        <taxon>Insecta</taxon>
        <taxon>Pterygota</taxon>
        <taxon>Neoptera</taxon>
        <taxon>Paraneoptera</taxon>
        <taxon>Hemiptera</taxon>
        <taxon>Sternorrhyncha</taxon>
        <taxon>Aphidomorpha</taxon>
        <taxon>Aphidoidea</taxon>
        <taxon>Aphididae</taxon>
        <taxon>Aphidini</taxon>
        <taxon>Aphis</taxon>
        <taxon>Aphis</taxon>
    </lineage>
</organism>
<keyword evidence="2" id="KW-1185">Reference proteome</keyword>
<evidence type="ECO:0000313" key="1">
    <source>
        <dbReference type="EMBL" id="KAE9535964.1"/>
    </source>
</evidence>
<proteinExistence type="predicted"/>
<comment type="caution">
    <text evidence="1">The sequence shown here is derived from an EMBL/GenBank/DDBJ whole genome shotgun (WGS) entry which is preliminary data.</text>
</comment>
<name>A0A6G0TP44_APHGL</name>
<protein>
    <recommendedName>
        <fullName evidence="3">PiggyBac transposable element-derived protein domain-containing protein</fullName>
    </recommendedName>
</protein>
<accession>A0A6G0TP44</accession>
<sequence>MYVNWSFLKKELNGINVEENIETKFFLPQRSKVFCNYIVYTSNKYALYNVIDICLLLYLKIRLKILAEYENKNKNKSPGFSNDKRKYKIQKSVIIKNGKYKRKPDNKWKLLKMEKKYRVSTVSIVDSKNIKMCNVHCTFLEFKLNNSREPSHRNTKPRITIYSSVFIMEKMLIRNHYDMTPKRGSRRFFECVKWLLKLLIYNIILHYTVEYPLDLKEIYKYRTL</sequence>
<evidence type="ECO:0000313" key="2">
    <source>
        <dbReference type="Proteomes" id="UP000475862"/>
    </source>
</evidence>
<reference evidence="1 2" key="1">
    <citation type="submission" date="2019-08" db="EMBL/GenBank/DDBJ databases">
        <title>The genome of the soybean aphid Biotype 1, its phylome, world population structure and adaptation to the North American continent.</title>
        <authorList>
            <person name="Giordano R."/>
            <person name="Donthu R.K."/>
            <person name="Hernandez A.G."/>
            <person name="Wright C.L."/>
            <person name="Zimin A.V."/>
        </authorList>
    </citation>
    <scope>NUCLEOTIDE SEQUENCE [LARGE SCALE GENOMIC DNA]</scope>
    <source>
        <tissue evidence="1">Whole aphids</tissue>
    </source>
</reference>